<sequence>MIVKCPICKKPVEWSEKNPWRPFCSERCKLIDLGEWASDAYVIHGNSYAQTNESEADKLAQELFSHLEEEKKEEPSAK</sequence>
<dbReference type="GO" id="GO:0008270">
    <property type="term" value="F:zinc ion binding"/>
    <property type="evidence" value="ECO:0007669"/>
    <property type="project" value="UniProtKB-UniRule"/>
</dbReference>
<evidence type="ECO:0000256" key="2">
    <source>
        <dbReference type="ARBA" id="ARBA00022833"/>
    </source>
</evidence>
<comment type="subunit">
    <text evidence="3">Interacts with GyrB.</text>
</comment>
<comment type="cofactor">
    <cofactor evidence="3">
        <name>Zn(2+)</name>
        <dbReference type="ChEBI" id="CHEBI:29105"/>
    </cofactor>
    <text evidence="3">Binds 1 zinc ion.</text>
</comment>
<comment type="function">
    <text evidence="3">Inhibits all the catalytic activities of DNA gyrase by preventing its interaction with DNA. Acts by binding directly to the C-terminal domain of GyrB, which probably disrupts DNA binding by the gyrase.</text>
</comment>
<evidence type="ECO:0000313" key="5">
    <source>
        <dbReference type="Proteomes" id="UP000824083"/>
    </source>
</evidence>
<protein>
    <recommendedName>
        <fullName evidence="3">DNA gyrase inhibitor YacG</fullName>
    </recommendedName>
</protein>
<dbReference type="InterPro" id="IPR005584">
    <property type="entry name" value="DNA_gyrase_inhibitor_YacG"/>
</dbReference>
<dbReference type="PANTHER" id="PTHR36150:SF1">
    <property type="entry name" value="DNA GYRASE INHIBITOR YACG"/>
    <property type="match status" value="1"/>
</dbReference>
<reference evidence="4" key="2">
    <citation type="journal article" date="2021" name="PeerJ">
        <title>Extensive microbial diversity within the chicken gut microbiome revealed by metagenomics and culture.</title>
        <authorList>
            <person name="Gilroy R."/>
            <person name="Ravi A."/>
            <person name="Getino M."/>
            <person name="Pursley I."/>
            <person name="Horton D.L."/>
            <person name="Alikhan N.F."/>
            <person name="Baker D."/>
            <person name="Gharbi K."/>
            <person name="Hall N."/>
            <person name="Watson M."/>
            <person name="Adriaenssens E.M."/>
            <person name="Foster-Nyarko E."/>
            <person name="Jarju S."/>
            <person name="Secka A."/>
            <person name="Antonio M."/>
            <person name="Oren A."/>
            <person name="Chaudhuri R.R."/>
            <person name="La Ragione R."/>
            <person name="Hildebrand F."/>
            <person name="Pallen M.J."/>
        </authorList>
    </citation>
    <scope>NUCLEOTIDE SEQUENCE</scope>
    <source>
        <strain evidence="4">7463</strain>
    </source>
</reference>
<keyword evidence="1 3" id="KW-0479">Metal-binding</keyword>
<accession>A0A9D1LG84</accession>
<feature type="binding site" evidence="3">
    <location>
        <position position="8"/>
    </location>
    <ligand>
        <name>Zn(2+)</name>
        <dbReference type="ChEBI" id="CHEBI:29105"/>
    </ligand>
</feature>
<dbReference type="InterPro" id="IPR013088">
    <property type="entry name" value="Znf_NHR/GATA"/>
</dbReference>
<feature type="binding site" evidence="3">
    <location>
        <position position="28"/>
    </location>
    <ligand>
        <name>Zn(2+)</name>
        <dbReference type="ChEBI" id="CHEBI:29105"/>
    </ligand>
</feature>
<dbReference type="AlphaFoldDB" id="A0A9D1LG84"/>
<dbReference type="GO" id="GO:0006355">
    <property type="term" value="P:regulation of DNA-templated transcription"/>
    <property type="evidence" value="ECO:0007669"/>
    <property type="project" value="InterPro"/>
</dbReference>
<dbReference type="HAMAP" id="MF_00649">
    <property type="entry name" value="DNA_gyrase_inhibitor_YacG"/>
    <property type="match status" value="1"/>
</dbReference>
<comment type="similarity">
    <text evidence="3">Belongs to the DNA gyrase inhibitor YacG family.</text>
</comment>
<dbReference type="Proteomes" id="UP000824083">
    <property type="component" value="Unassembled WGS sequence"/>
</dbReference>
<organism evidence="4 5">
    <name type="scientific">Candidatus Aphodousia faecigallinarum</name>
    <dbReference type="NCBI Taxonomy" id="2840677"/>
    <lineage>
        <taxon>Bacteria</taxon>
        <taxon>Pseudomonadati</taxon>
        <taxon>Pseudomonadota</taxon>
        <taxon>Betaproteobacteria</taxon>
        <taxon>Burkholderiales</taxon>
        <taxon>Sutterellaceae</taxon>
        <taxon>Sutterellaceae incertae sedis</taxon>
        <taxon>Candidatus Aphodousia</taxon>
    </lineage>
</organism>
<evidence type="ECO:0000313" key="4">
    <source>
        <dbReference type="EMBL" id="HIU37527.1"/>
    </source>
</evidence>
<comment type="caution">
    <text evidence="4">The sequence shown here is derived from an EMBL/GenBank/DDBJ whole genome shotgun (WGS) entry which is preliminary data.</text>
</comment>
<reference evidence="4" key="1">
    <citation type="submission" date="2020-10" db="EMBL/GenBank/DDBJ databases">
        <authorList>
            <person name="Gilroy R."/>
        </authorList>
    </citation>
    <scope>NUCLEOTIDE SEQUENCE</scope>
    <source>
        <strain evidence="4">7463</strain>
    </source>
</reference>
<dbReference type="Pfam" id="PF03884">
    <property type="entry name" value="YacG"/>
    <property type="match status" value="1"/>
</dbReference>
<dbReference type="PANTHER" id="PTHR36150">
    <property type="entry name" value="DNA GYRASE INHIBITOR YACG"/>
    <property type="match status" value="1"/>
</dbReference>
<feature type="binding site" evidence="3">
    <location>
        <position position="24"/>
    </location>
    <ligand>
        <name>Zn(2+)</name>
        <dbReference type="ChEBI" id="CHEBI:29105"/>
    </ligand>
</feature>
<dbReference type="Gene3D" id="3.30.50.10">
    <property type="entry name" value="Erythroid Transcription Factor GATA-1, subunit A"/>
    <property type="match status" value="1"/>
</dbReference>
<dbReference type="NCBIfam" id="NF001638">
    <property type="entry name" value="PRK00418.1"/>
    <property type="match status" value="1"/>
</dbReference>
<feature type="binding site" evidence="3">
    <location>
        <position position="5"/>
    </location>
    <ligand>
        <name>Zn(2+)</name>
        <dbReference type="ChEBI" id="CHEBI:29105"/>
    </ligand>
</feature>
<gene>
    <name evidence="3 4" type="primary">yacG</name>
    <name evidence="4" type="ORF">IAC56_04575</name>
</gene>
<evidence type="ECO:0000256" key="1">
    <source>
        <dbReference type="ARBA" id="ARBA00022723"/>
    </source>
</evidence>
<name>A0A9D1LG84_9BURK</name>
<proteinExistence type="inferred from homology"/>
<dbReference type="SUPFAM" id="SSF57716">
    <property type="entry name" value="Glucocorticoid receptor-like (DNA-binding domain)"/>
    <property type="match status" value="1"/>
</dbReference>
<keyword evidence="2 3" id="KW-0862">Zinc</keyword>
<evidence type="ECO:0000256" key="3">
    <source>
        <dbReference type="HAMAP-Rule" id="MF_00649"/>
    </source>
</evidence>
<dbReference type="GO" id="GO:0008657">
    <property type="term" value="F:DNA topoisomerase type II (double strand cut, ATP-hydrolyzing) inhibitor activity"/>
    <property type="evidence" value="ECO:0007669"/>
    <property type="project" value="UniProtKB-UniRule"/>
</dbReference>
<dbReference type="EMBL" id="DVMY01000076">
    <property type="protein sequence ID" value="HIU37527.1"/>
    <property type="molecule type" value="Genomic_DNA"/>
</dbReference>